<dbReference type="GO" id="GO:0004420">
    <property type="term" value="F:hydroxymethylglutaryl-CoA reductase (NADPH) activity"/>
    <property type="evidence" value="ECO:0007669"/>
    <property type="project" value="InterPro"/>
</dbReference>
<dbReference type="EMBL" id="NTKD01000002">
    <property type="protein sequence ID" value="PDH41916.1"/>
    <property type="molecule type" value="Genomic_DNA"/>
</dbReference>
<dbReference type="InterPro" id="IPR009023">
    <property type="entry name" value="HMG_CoA_Rdtase_NAD(P)-bd_sf"/>
</dbReference>
<dbReference type="Proteomes" id="UP000219327">
    <property type="component" value="Unassembled WGS sequence"/>
</dbReference>
<dbReference type="NCBIfam" id="TIGR00549">
    <property type="entry name" value="mevalon_kin"/>
    <property type="match status" value="1"/>
</dbReference>
<feature type="domain" description="GHMP kinase N-terminal" evidence="10">
    <location>
        <begin position="515"/>
        <end position="597"/>
    </location>
</feature>
<evidence type="ECO:0000256" key="5">
    <source>
        <dbReference type="ARBA" id="ARBA00022840"/>
    </source>
</evidence>
<protein>
    <recommendedName>
        <fullName evidence="9">3-hydroxy-3-methylglutaryl coenzyme A reductase</fullName>
        <shortName evidence="9">HMG-CoA reductase</shortName>
        <ecNumber evidence="9">1.1.1.88</ecNumber>
    </recommendedName>
</protein>
<dbReference type="GO" id="GO:0004496">
    <property type="term" value="F:mevalonate kinase activity"/>
    <property type="evidence" value="ECO:0007669"/>
    <property type="project" value="InterPro"/>
</dbReference>
<dbReference type="InterPro" id="IPR014721">
    <property type="entry name" value="Ribsml_uS5_D2-typ_fold_subgr"/>
</dbReference>
<dbReference type="GO" id="GO:0015936">
    <property type="term" value="P:coenzyme A metabolic process"/>
    <property type="evidence" value="ECO:0007669"/>
    <property type="project" value="InterPro"/>
</dbReference>
<dbReference type="GO" id="GO:0019287">
    <property type="term" value="P:isopentenyl diphosphate biosynthetic process, mevalonate pathway"/>
    <property type="evidence" value="ECO:0007669"/>
    <property type="project" value="UniProtKB-UniPathway"/>
</dbReference>
<evidence type="ECO:0000313" key="13">
    <source>
        <dbReference type="Proteomes" id="UP000219327"/>
    </source>
</evidence>
<dbReference type="InterPro" id="IPR020568">
    <property type="entry name" value="Ribosomal_Su5_D2-typ_SF"/>
</dbReference>
<sequence length="753" mass="79970">MSKARFPGFYKLSVEERLEVIRRHGWLADDDAKSLSASDHVLVPELADKMIENVVGVMGLPMGVGLNFVINDRDYLIPLVVEEPSIVAALSSAAKTFSSGGGMTATADESLLIGQVQVVNPPDLENGELQVLASKAELLSKLNALHPNMVARGGGAHDIEVRTFPRSPDNPQMLVVHLLVDTCDAMGANIINTMCEEIAPDIEALTGGRVFLRILSNLTDRALVRGSVTVPTDQLSGKGYTGEEVRDGIVLASQFASIDPYRAATHNKGIMNGIDSVAIATGNDWRAIEASAHAYASRSGRYTALTRWHVTNNGDLRGEIEIPLKVGTQGGSLRANASANIAHRMLGAPSAKELAEVMASVGLTQNFAAVRALSTVGIQKGHMSLHARSVALSAGVPQELFEEVVSRLIEQNDIKVEAARVIMTELDGDVSSARGESRKSGKYQSPSSGKTIARSFGKVILLGEHAVVYGRPAIAVPIPDAVIAEVMDSDSPPEIHVPAWDIDGQLEHTNSIWWSAVSGVFEELGVAGKRFLVHVQPNIPAAMGLGGSAAIAVAVIRGVDQHFRLGLSDDEVNAMAFRCEKAAHGTPSGIDNTIATFGKPLLFRSGEHPTVEAVHFEKPMKLVIGISGQPSLTVDMVAGVRERWRRNHSLYEQLFDNFEMVAKTGLAAITEGDYRSLGDMMTVNHGLLNAISVSSPELDRMVQLARTAGALGAKLTGAGGGGSVVCLCEDDAHGVNVAGSLARAGYQALQVTV</sequence>
<dbReference type="InterPro" id="IPR023074">
    <property type="entry name" value="HMG_CoA_Rdtase_cat_sf"/>
</dbReference>
<keyword evidence="4" id="KW-0808">Transferase</keyword>
<gene>
    <name evidence="12" type="ORF">CNE99_00865</name>
</gene>
<dbReference type="PROSITE" id="PS00066">
    <property type="entry name" value="HMG_COA_REDUCTASE_1"/>
    <property type="match status" value="1"/>
</dbReference>
<dbReference type="InterPro" id="IPR009029">
    <property type="entry name" value="HMG_CoA_Rdtase_sub-bd_dom_sf"/>
</dbReference>
<comment type="pathway">
    <text evidence="9">Metabolic intermediate metabolism; (R)-mevalonate degradation; (S)-3-hydroxy-3-methylglutaryl-CoA from (R)-mevalonate: step 1/1.</text>
</comment>
<dbReference type="PROSITE" id="PS50065">
    <property type="entry name" value="HMG_COA_REDUCTASE_4"/>
    <property type="match status" value="1"/>
</dbReference>
<evidence type="ECO:0000256" key="3">
    <source>
        <dbReference type="ARBA" id="ARBA00022741"/>
    </source>
</evidence>
<organism evidence="12 13">
    <name type="scientific">OM182 bacterium MED-G24</name>
    <dbReference type="NCBI Taxonomy" id="1986255"/>
    <lineage>
        <taxon>Bacteria</taxon>
        <taxon>Pseudomonadati</taxon>
        <taxon>Pseudomonadota</taxon>
        <taxon>Gammaproteobacteria</taxon>
        <taxon>OMG group</taxon>
        <taxon>OM182 clade</taxon>
    </lineage>
</organism>
<dbReference type="AlphaFoldDB" id="A0A2A5X0S6"/>
<dbReference type="Pfam" id="PF00368">
    <property type="entry name" value="HMG-CoA_red"/>
    <property type="match status" value="1"/>
</dbReference>
<dbReference type="InterPro" id="IPR006204">
    <property type="entry name" value="GHMP_kinase_N_dom"/>
</dbReference>
<dbReference type="InterPro" id="IPR013750">
    <property type="entry name" value="GHMP_kinase_C_dom"/>
</dbReference>
<accession>A0A2A5X0S6</accession>
<reference evidence="12 13" key="1">
    <citation type="submission" date="2017-08" db="EMBL/GenBank/DDBJ databases">
        <title>Fine stratification of microbial communities through a metagenomic profile of the photic zone.</title>
        <authorList>
            <person name="Haro-Moreno J.M."/>
            <person name="Lopez-Perez M."/>
            <person name="De La Torre J."/>
            <person name="Picazo A."/>
            <person name="Camacho A."/>
            <person name="Rodriguez-Valera F."/>
        </authorList>
    </citation>
    <scope>NUCLEOTIDE SEQUENCE [LARGE SCALE GENOMIC DNA]</scope>
    <source>
        <strain evidence="12">MED-G24</strain>
    </source>
</reference>
<dbReference type="Gene3D" id="1.10.8.660">
    <property type="match status" value="1"/>
</dbReference>
<dbReference type="InterPro" id="IPR002202">
    <property type="entry name" value="HMG_CoA_Rdtase"/>
</dbReference>
<dbReference type="EC" id="1.1.1.88" evidence="9"/>
<dbReference type="PROSITE" id="PS01192">
    <property type="entry name" value="HMG_COA_REDUCTASE_3"/>
    <property type="match status" value="1"/>
</dbReference>
<dbReference type="PANTHER" id="PTHR10572:SF24">
    <property type="entry name" value="3-HYDROXY-3-METHYLGLUTARYL-COENZYME A REDUCTASE"/>
    <property type="match status" value="1"/>
</dbReference>
<dbReference type="Pfam" id="PF08544">
    <property type="entry name" value="GHMP_kinases_C"/>
    <property type="match status" value="1"/>
</dbReference>
<dbReference type="InterPro" id="IPR006205">
    <property type="entry name" value="Mev_gal_kin"/>
</dbReference>
<dbReference type="SUPFAM" id="SSF55035">
    <property type="entry name" value="NAD-binding domain of HMG-CoA reductase"/>
    <property type="match status" value="1"/>
</dbReference>
<keyword evidence="7" id="KW-0443">Lipid metabolism</keyword>
<evidence type="ECO:0000259" key="10">
    <source>
        <dbReference type="Pfam" id="PF00288"/>
    </source>
</evidence>
<dbReference type="SUPFAM" id="SSF54211">
    <property type="entry name" value="Ribosomal protein S5 domain 2-like"/>
    <property type="match status" value="1"/>
</dbReference>
<keyword evidence="3" id="KW-0547">Nucleotide-binding</keyword>
<feature type="domain" description="GHMP kinase C-terminal" evidence="11">
    <location>
        <begin position="667"/>
        <end position="746"/>
    </location>
</feature>
<keyword evidence="5" id="KW-0067">ATP-binding</keyword>
<evidence type="ECO:0000256" key="9">
    <source>
        <dbReference type="RuleBase" id="RU361219"/>
    </source>
</evidence>
<evidence type="ECO:0000256" key="4">
    <source>
        <dbReference type="ARBA" id="ARBA00022777"/>
    </source>
</evidence>
<dbReference type="CDD" id="cd00644">
    <property type="entry name" value="HMG-CoA_reductase_classII"/>
    <property type="match status" value="1"/>
</dbReference>
<dbReference type="SUPFAM" id="SSF55060">
    <property type="entry name" value="GHMP Kinase, C-terminal domain"/>
    <property type="match status" value="1"/>
</dbReference>
<comment type="pathway">
    <text evidence="8">Isoprenoid biosynthesis; isopentenyl diphosphate biosynthesis via mevalonate pathway; isopentenyl diphosphate from (R)-mevalonate: step 1/3.</text>
</comment>
<dbReference type="PRINTS" id="PR00959">
    <property type="entry name" value="MEVGALKINASE"/>
</dbReference>
<evidence type="ECO:0000256" key="1">
    <source>
        <dbReference type="ARBA" id="ARBA00007661"/>
    </source>
</evidence>
<keyword evidence="6 9" id="KW-0560">Oxidoreductase</keyword>
<dbReference type="Pfam" id="PF00288">
    <property type="entry name" value="GHMP_kinases_N"/>
    <property type="match status" value="1"/>
</dbReference>
<comment type="caution">
    <text evidence="12">The sequence shown here is derived from an EMBL/GenBank/DDBJ whole genome shotgun (WGS) entry which is preliminary data.</text>
</comment>
<dbReference type="Gene3D" id="3.90.770.10">
    <property type="entry name" value="3-hydroxy-3-methylglutaryl-coenzyme A Reductase, Chain A, domain 2"/>
    <property type="match status" value="2"/>
</dbReference>
<keyword evidence="9" id="KW-0520">NAD</keyword>
<evidence type="ECO:0000256" key="2">
    <source>
        <dbReference type="ARBA" id="ARBA00022516"/>
    </source>
</evidence>
<dbReference type="GO" id="GO:0140643">
    <property type="term" value="F:hydroxymethylglutaryl-CoA reductase (NADH) activity"/>
    <property type="evidence" value="ECO:0007669"/>
    <property type="project" value="UniProtKB-EC"/>
</dbReference>
<evidence type="ECO:0000313" key="12">
    <source>
        <dbReference type="EMBL" id="PDH41916.1"/>
    </source>
</evidence>
<dbReference type="InterPro" id="IPR023076">
    <property type="entry name" value="HMG_CoA_Rdtase_CS"/>
</dbReference>
<dbReference type="InterPro" id="IPR036554">
    <property type="entry name" value="GHMP_kinase_C_sf"/>
</dbReference>
<dbReference type="Gene3D" id="3.30.230.10">
    <property type="match status" value="1"/>
</dbReference>
<evidence type="ECO:0000256" key="7">
    <source>
        <dbReference type="ARBA" id="ARBA00023098"/>
    </source>
</evidence>
<proteinExistence type="inferred from homology"/>
<dbReference type="GO" id="GO:0005524">
    <property type="term" value="F:ATP binding"/>
    <property type="evidence" value="ECO:0007669"/>
    <property type="project" value="UniProtKB-KW"/>
</dbReference>
<dbReference type="GO" id="GO:0005737">
    <property type="term" value="C:cytoplasm"/>
    <property type="evidence" value="ECO:0007669"/>
    <property type="project" value="InterPro"/>
</dbReference>
<comment type="similarity">
    <text evidence="1 9">Belongs to the HMG-CoA reductase family.</text>
</comment>
<evidence type="ECO:0000256" key="6">
    <source>
        <dbReference type="ARBA" id="ARBA00023002"/>
    </source>
</evidence>
<dbReference type="UniPathway" id="UPA00257">
    <property type="reaction ID" value="UER00367"/>
</dbReference>
<dbReference type="InterPro" id="IPR004553">
    <property type="entry name" value="HMG_CoA_Rdtase_bac-typ"/>
</dbReference>
<dbReference type="Gene3D" id="3.30.70.890">
    <property type="entry name" value="GHMP kinase, C-terminal domain"/>
    <property type="match status" value="1"/>
</dbReference>
<dbReference type="SUPFAM" id="SSF56542">
    <property type="entry name" value="Substrate-binding domain of HMG-CoA reductase"/>
    <property type="match status" value="1"/>
</dbReference>
<comment type="catalytic activity">
    <reaction evidence="9">
        <text>(R)-mevalonate + 2 NAD(+) + CoA = (3S)-3-hydroxy-3-methylglutaryl-CoA + 2 NADH + 2 H(+)</text>
        <dbReference type="Rhea" id="RHEA:14833"/>
        <dbReference type="ChEBI" id="CHEBI:15378"/>
        <dbReference type="ChEBI" id="CHEBI:36464"/>
        <dbReference type="ChEBI" id="CHEBI:43074"/>
        <dbReference type="ChEBI" id="CHEBI:57287"/>
        <dbReference type="ChEBI" id="CHEBI:57540"/>
        <dbReference type="ChEBI" id="CHEBI:57945"/>
        <dbReference type="EC" id="1.1.1.88"/>
    </reaction>
</comment>
<name>A0A2A5X0S6_9GAMM</name>
<dbReference type="PANTHER" id="PTHR10572">
    <property type="entry name" value="3-HYDROXY-3-METHYLGLUTARYL-COENZYME A REDUCTASE"/>
    <property type="match status" value="1"/>
</dbReference>
<evidence type="ECO:0000256" key="8">
    <source>
        <dbReference type="ARBA" id="ARBA00029438"/>
    </source>
</evidence>
<keyword evidence="4" id="KW-0418">Kinase</keyword>
<keyword evidence="2" id="KW-0444">Lipid biosynthesis</keyword>
<dbReference type="NCBIfam" id="TIGR00532">
    <property type="entry name" value="HMG_CoA_R_NAD"/>
    <property type="match status" value="1"/>
</dbReference>
<dbReference type="UniPathway" id="UPA00057">
    <property type="reaction ID" value="UER00098"/>
</dbReference>
<evidence type="ECO:0000259" key="11">
    <source>
        <dbReference type="Pfam" id="PF08544"/>
    </source>
</evidence>